<feature type="region of interest" description="Disordered" evidence="14">
    <location>
        <begin position="126"/>
        <end position="161"/>
    </location>
</feature>
<evidence type="ECO:0000259" key="15">
    <source>
        <dbReference type="SMART" id="SM00484"/>
    </source>
</evidence>
<keyword evidence="12" id="KW-0539">Nucleus</keyword>
<dbReference type="GO" id="GO:0005634">
    <property type="term" value="C:nucleus"/>
    <property type="evidence" value="ECO:0007669"/>
    <property type="project" value="UniProtKB-SubCell"/>
</dbReference>
<feature type="region of interest" description="Disordered" evidence="14">
    <location>
        <begin position="182"/>
        <end position="204"/>
    </location>
</feature>
<feature type="compositionally biased region" description="Basic and acidic residues" evidence="14">
    <location>
        <begin position="1469"/>
        <end position="1480"/>
    </location>
</feature>
<keyword evidence="9" id="KW-0378">Hydrolase</keyword>
<dbReference type="GO" id="GO:0003697">
    <property type="term" value="F:single-stranded DNA binding"/>
    <property type="evidence" value="ECO:0007669"/>
    <property type="project" value="InterPro"/>
</dbReference>
<dbReference type="OrthoDB" id="31113at2759"/>
<evidence type="ECO:0000259" key="16">
    <source>
        <dbReference type="SMART" id="SM00485"/>
    </source>
</evidence>
<dbReference type="SMART" id="SM00279">
    <property type="entry name" value="HhH2"/>
    <property type="match status" value="1"/>
</dbReference>
<feature type="coiled-coil region" evidence="13">
    <location>
        <begin position="964"/>
        <end position="1033"/>
    </location>
</feature>
<dbReference type="Pfam" id="PF00752">
    <property type="entry name" value="XPG_N"/>
    <property type="match status" value="1"/>
</dbReference>
<keyword evidence="4" id="KW-0808">Transferase</keyword>
<evidence type="ECO:0000256" key="3">
    <source>
        <dbReference type="ARBA" id="ARBA00005283"/>
    </source>
</evidence>
<dbReference type="InterPro" id="IPR036279">
    <property type="entry name" value="5-3_exonuclease_C_sf"/>
</dbReference>
<evidence type="ECO:0000256" key="6">
    <source>
        <dbReference type="ARBA" id="ARBA00022723"/>
    </source>
</evidence>
<dbReference type="FunFam" id="3.40.50.1010:FF:000029">
    <property type="entry name" value="DNA repair protein UVH3"/>
    <property type="match status" value="1"/>
</dbReference>
<dbReference type="FunFam" id="1.10.150.20:FF:000050">
    <property type="entry name" value="DNA repair protein UVH3"/>
    <property type="match status" value="1"/>
</dbReference>
<feature type="compositionally biased region" description="Basic and acidic residues" evidence="14">
    <location>
        <begin position="578"/>
        <end position="596"/>
    </location>
</feature>
<accession>A0A8J4RGI3</accession>
<feature type="compositionally biased region" description="Basic residues" evidence="14">
    <location>
        <begin position="1384"/>
        <end position="1397"/>
    </location>
</feature>
<keyword evidence="18" id="KW-1185">Reference proteome</keyword>
<name>A0A8J4RGI3_9ROSI</name>
<evidence type="ECO:0000256" key="7">
    <source>
        <dbReference type="ARBA" id="ARBA00022759"/>
    </source>
</evidence>
<dbReference type="PRINTS" id="PR00853">
    <property type="entry name" value="XPGRADSUPER"/>
</dbReference>
<dbReference type="FunFam" id="3.40.50.1010:FF:000031">
    <property type="entry name" value="DNA repair protein UVH3"/>
    <property type="match status" value="1"/>
</dbReference>
<evidence type="ECO:0000256" key="9">
    <source>
        <dbReference type="ARBA" id="ARBA00022801"/>
    </source>
</evidence>
<dbReference type="InterPro" id="IPR025527">
    <property type="entry name" value="HUWE1/Rev1_UBM"/>
</dbReference>
<organism evidence="17 18">
    <name type="scientific">Castanea mollissima</name>
    <name type="common">Chinese chestnut</name>
    <dbReference type="NCBI Taxonomy" id="60419"/>
    <lineage>
        <taxon>Eukaryota</taxon>
        <taxon>Viridiplantae</taxon>
        <taxon>Streptophyta</taxon>
        <taxon>Embryophyta</taxon>
        <taxon>Tracheophyta</taxon>
        <taxon>Spermatophyta</taxon>
        <taxon>Magnoliopsida</taxon>
        <taxon>eudicotyledons</taxon>
        <taxon>Gunneridae</taxon>
        <taxon>Pentapetalae</taxon>
        <taxon>rosids</taxon>
        <taxon>fabids</taxon>
        <taxon>Fagales</taxon>
        <taxon>Fagaceae</taxon>
        <taxon>Castanea</taxon>
    </lineage>
</organism>
<dbReference type="SUPFAM" id="SSF88723">
    <property type="entry name" value="PIN domain-like"/>
    <property type="match status" value="1"/>
</dbReference>
<dbReference type="Proteomes" id="UP000737018">
    <property type="component" value="Unassembled WGS sequence"/>
</dbReference>
<dbReference type="InterPro" id="IPR006085">
    <property type="entry name" value="XPG_DNA_repair_N"/>
</dbReference>
<feature type="region of interest" description="Disordered" evidence="14">
    <location>
        <begin position="309"/>
        <end position="335"/>
    </location>
</feature>
<evidence type="ECO:0000256" key="14">
    <source>
        <dbReference type="SAM" id="MobiDB-lite"/>
    </source>
</evidence>
<feature type="domain" description="XPG-I" evidence="15">
    <location>
        <begin position="1043"/>
        <end position="1112"/>
    </location>
</feature>
<feature type="compositionally biased region" description="Basic and acidic residues" evidence="14">
    <location>
        <begin position="1365"/>
        <end position="1375"/>
    </location>
</feature>
<keyword evidence="7" id="KW-0255">Endonuclease</keyword>
<evidence type="ECO:0000256" key="5">
    <source>
        <dbReference type="ARBA" id="ARBA00022722"/>
    </source>
</evidence>
<comment type="similarity">
    <text evidence="3">Belongs to the XPG/RAD2 endonuclease family. XPG subfamily.</text>
</comment>
<feature type="compositionally biased region" description="Acidic residues" evidence="14">
    <location>
        <begin position="1456"/>
        <end position="1468"/>
    </location>
</feature>
<evidence type="ECO:0000256" key="12">
    <source>
        <dbReference type="ARBA" id="ARBA00023242"/>
    </source>
</evidence>
<dbReference type="InterPro" id="IPR006084">
    <property type="entry name" value="XPG/Rad2"/>
</dbReference>
<dbReference type="EMBL" id="JRKL02001114">
    <property type="protein sequence ID" value="KAF3965960.1"/>
    <property type="molecule type" value="Genomic_DNA"/>
</dbReference>
<dbReference type="GO" id="GO:0004520">
    <property type="term" value="F:DNA endonuclease activity"/>
    <property type="evidence" value="ECO:0007669"/>
    <property type="project" value="TreeGrafter"/>
</dbReference>
<dbReference type="PROSITE" id="PS00841">
    <property type="entry name" value="XPG_1"/>
    <property type="match status" value="1"/>
</dbReference>
<comment type="cofactor">
    <cofactor evidence="1">
        <name>Mg(2+)</name>
        <dbReference type="ChEBI" id="CHEBI:18420"/>
    </cofactor>
</comment>
<feature type="domain" description="XPG N-terminal" evidence="16">
    <location>
        <begin position="1"/>
        <end position="98"/>
    </location>
</feature>
<feature type="compositionally biased region" description="Polar residues" evidence="14">
    <location>
        <begin position="1689"/>
        <end position="1703"/>
    </location>
</feature>
<reference evidence="17" key="1">
    <citation type="submission" date="2020-03" db="EMBL/GenBank/DDBJ databases">
        <title>Castanea mollissima Vanexum genome sequencing.</title>
        <authorList>
            <person name="Staton M."/>
        </authorList>
    </citation>
    <scope>NUCLEOTIDE SEQUENCE</scope>
    <source>
        <tissue evidence="17">Leaf</tissue>
    </source>
</reference>
<proteinExistence type="inferred from homology"/>
<feature type="compositionally biased region" description="Basic and acidic residues" evidence="14">
    <location>
        <begin position="126"/>
        <end position="137"/>
    </location>
</feature>
<feature type="region of interest" description="Disordered" evidence="14">
    <location>
        <begin position="448"/>
        <end position="499"/>
    </location>
</feature>
<dbReference type="InterPro" id="IPR029060">
    <property type="entry name" value="PIN-like_dom_sf"/>
</dbReference>
<feature type="compositionally biased region" description="Basic residues" evidence="14">
    <location>
        <begin position="1426"/>
        <end position="1446"/>
    </location>
</feature>
<dbReference type="GO" id="GO:0006289">
    <property type="term" value="P:nucleotide-excision repair"/>
    <property type="evidence" value="ECO:0007669"/>
    <property type="project" value="InterPro"/>
</dbReference>
<comment type="caution">
    <text evidence="17">The sequence shown here is derived from an EMBL/GenBank/DDBJ whole genome shotgun (WGS) entry which is preliminary data.</text>
</comment>
<evidence type="ECO:0000256" key="8">
    <source>
        <dbReference type="ARBA" id="ARBA00022763"/>
    </source>
</evidence>
<dbReference type="Gene3D" id="1.10.150.20">
    <property type="entry name" value="5' to 3' exonuclease, C-terminal subdomain"/>
    <property type="match status" value="1"/>
</dbReference>
<comment type="subcellular location">
    <subcellularLocation>
        <location evidence="2">Nucleus</location>
    </subcellularLocation>
</comment>
<dbReference type="InterPro" id="IPR008918">
    <property type="entry name" value="HhH2"/>
</dbReference>
<dbReference type="CDD" id="cd09904">
    <property type="entry name" value="H3TH_XPG"/>
    <property type="match status" value="1"/>
</dbReference>
<dbReference type="InterPro" id="IPR019974">
    <property type="entry name" value="XPG_CS"/>
</dbReference>
<feature type="compositionally biased region" description="Low complexity" evidence="14">
    <location>
        <begin position="485"/>
        <end position="498"/>
    </location>
</feature>
<dbReference type="SMART" id="SM00484">
    <property type="entry name" value="XPGI"/>
    <property type="match status" value="1"/>
</dbReference>
<feature type="compositionally biased region" description="Basic and acidic residues" evidence="14">
    <location>
        <begin position="1658"/>
        <end position="1673"/>
    </location>
</feature>
<protein>
    <recommendedName>
        <fullName evidence="19">DNA repair protein UVH3</fullName>
    </recommendedName>
</protein>
<keyword evidence="10" id="KW-0460">Magnesium</keyword>
<evidence type="ECO:0000256" key="13">
    <source>
        <dbReference type="SAM" id="Coils"/>
    </source>
</evidence>
<dbReference type="Gene3D" id="3.40.50.1010">
    <property type="entry name" value="5'-nuclease"/>
    <property type="match status" value="2"/>
</dbReference>
<evidence type="ECO:0000256" key="2">
    <source>
        <dbReference type="ARBA" id="ARBA00004123"/>
    </source>
</evidence>
<feature type="region of interest" description="Disordered" evidence="14">
    <location>
        <begin position="1332"/>
        <end position="1517"/>
    </location>
</feature>
<keyword evidence="5" id="KW-0540">Nuclease</keyword>
<evidence type="ECO:0000256" key="4">
    <source>
        <dbReference type="ARBA" id="ARBA00022679"/>
    </source>
</evidence>
<evidence type="ECO:0000256" key="1">
    <source>
        <dbReference type="ARBA" id="ARBA00001946"/>
    </source>
</evidence>
<evidence type="ECO:0000313" key="18">
    <source>
        <dbReference type="Proteomes" id="UP000737018"/>
    </source>
</evidence>
<keyword evidence="13" id="KW-0175">Coiled coil</keyword>
<keyword evidence="8" id="KW-0227">DNA damage</keyword>
<feature type="compositionally biased region" description="Basic and acidic residues" evidence="14">
    <location>
        <begin position="455"/>
        <end position="469"/>
    </location>
</feature>
<dbReference type="GO" id="GO:0016740">
    <property type="term" value="F:transferase activity"/>
    <property type="evidence" value="ECO:0007669"/>
    <property type="project" value="UniProtKB-KW"/>
</dbReference>
<feature type="compositionally biased region" description="Polar residues" evidence="14">
    <location>
        <begin position="470"/>
        <end position="484"/>
    </location>
</feature>
<sequence length="1718" mass="191095">MGVHGLWELLAPVGRRVSVETLAGKKLAIDASIWMVQFMKAMRDEKGEMVRNAHLLGFFRRICKLLFLRTKPVFVFDGATPALKRRTVIARRRLRDKAVAKVRKTAEKLLLNQLKAMKLKELAKDIEKQKQKNDPKGETISSDQANMEGSQSERNDSVSGSFNQEKLDEMLAASIEAEERRRFAKNASTSSAAALPSEEEDGNEEEVMILPAEHGEVDPAVLAALPPSMQRDLLVQLKGKMMKNLTVDVENQRQMKDDDSKGKKILSDEIDVLAYTPNNDDLVSRSDNQEKLDEMLAASIAAEENGMLANNASESGAPFPSEDEDRKEYEDEDEDEEMMLPAINGEIDPTVLASLPPSMQLDLLVQMRERLMAENRQKYQKVKKDPSKFSELQIQAYLKTVSFRREIDEVQKSAAGRGVGGVQTSRIASEANREFIFSSSFTGDKQALTSAKAQRNVDKKQDTLGEHPSQDSTNNVASTSKSDNVASTSKSDTVTSSVEGFNESRTVSDDNIMTFLDERGRFRVSRVRAMGIRMTRDIQRNLDLMKEIENESANAKKIANTQTMLNRSEISLPVSFPSEDRSLKTSHDRNSESVDLNQRNEESMLKIDSSIEISFEDEGDNKCLDCDDDLFARLAAVNPVRITTDNILSRKQPSNSDSDCDWEEGIIKGKGNNFSNDVRGEIMPSLEEGNINDESDVEWEEGVCDFPKSTSSCQAESRTVSKGWLEEQADMQEAIRRSLEYVGDKEASLNMPQDENISVENVHEGIGLSEQKNNMVKKLLLEENGAKNNDSFCEIVDGVEKPDNVAGITVSEAINFSGSQSNSSVAYNSDHSGMLINKPCETYVGSCSEQSMQDASKKGSLYSEMPCAESVTPMEKDAPVIAEQLLDTFSVGASLSTFPNRGSEGSSHIADAISGANTNSIRIGDKINDTEAEPIHFTDEADPAFPLKKLSAKYLTNDIDFPQKLAAENKYDNHVEEREQNKEKYPFGGNENLQFEVAEANLEEEMLILDQEYMNLGDEQRKLERNAESVSSEMFAECQELLQMFGLPYIIAPMEAEAQCAYMELANLVDGVVTDDSDVFLFGAKSVYKNIFDDRKYVETYFMKDIEKELGLTREKLIRMALLLGSDYTEGVSGIGIVNAIEVVNAFPAEDGLHKFREWIESPDPTILKKFDAETGSSLKKRVPKVSDGLKCSKSNINDVSALDQNISQAQEQKQSAIDMHDIKQIFMDKHRNVSKNWHIPSSFPSEAVITAYSSPQVDKSTEPFTWGKPDHFVLRKLCWDKFGWGSQKVDELIVPVLKEYAKHETQLRLEAFYTFNERFAKIRSKRIKKAVKGITGNQTSELMDDPLQEVSKSRKKRRVGPAEPGDKNSEKPSKNDVQNQSKYTKKSTPKQSRKRRNGGESVLSIEENLGTTMEEEGRRNQNRGLRGKGRGRGRGRGRGVGRGRGTRSSGLESCESSEDDSSDEQEVLVDKIEGPEQVRRSRRFQKPVNYSVNDLEADDVDKSSDRSDEGYSDEEAVELDLSLAQGVRGDAAAGHDKKKHLDSGAPALEENLHRDNVEMGGGFCTDEFEIGRPDVSPYGDSFEAEFSKDYLEVGGGFCLDEGETQNDQDGAHDPSMATASGNAELSHCSGLMDEADLDCGSVQFNFGPKGALNEAQDSEKTDAYDTESKLDHLNASSNDNNSKEHLSPQDNSKNDTGTTSLGGLSAMPFLKRKRRKS</sequence>
<feature type="region of interest" description="Disordered" evidence="14">
    <location>
        <begin position="1651"/>
        <end position="1718"/>
    </location>
</feature>
<evidence type="ECO:0008006" key="19">
    <source>
        <dbReference type="Google" id="ProtNLM"/>
    </source>
</evidence>
<dbReference type="PANTHER" id="PTHR16171:SF7">
    <property type="entry name" value="DNA REPAIR PROTEIN RAD2"/>
    <property type="match status" value="1"/>
</dbReference>
<feature type="region of interest" description="Disordered" evidence="14">
    <location>
        <begin position="1600"/>
        <end position="1623"/>
    </location>
</feature>
<feature type="compositionally biased region" description="Basic and acidic residues" evidence="14">
    <location>
        <begin position="1501"/>
        <end position="1510"/>
    </location>
</feature>
<keyword evidence="11" id="KW-0234">DNA repair</keyword>
<dbReference type="InterPro" id="IPR006086">
    <property type="entry name" value="XPG-I_dom"/>
</dbReference>
<keyword evidence="6" id="KW-0479">Metal-binding</keyword>
<dbReference type="PROSITE" id="PS00842">
    <property type="entry name" value="XPG_2"/>
    <property type="match status" value="1"/>
</dbReference>
<feature type="compositionally biased region" description="Polar residues" evidence="14">
    <location>
        <begin position="139"/>
        <end position="150"/>
    </location>
</feature>
<evidence type="ECO:0000313" key="17">
    <source>
        <dbReference type="EMBL" id="KAF3965960.1"/>
    </source>
</evidence>
<dbReference type="SMART" id="SM00485">
    <property type="entry name" value="XPGN"/>
    <property type="match status" value="1"/>
</dbReference>
<dbReference type="SUPFAM" id="SSF47807">
    <property type="entry name" value="5' to 3' exonuclease, C-terminal subdomain"/>
    <property type="match status" value="1"/>
</dbReference>
<evidence type="ECO:0000256" key="11">
    <source>
        <dbReference type="ARBA" id="ARBA00023204"/>
    </source>
</evidence>
<dbReference type="PANTHER" id="PTHR16171">
    <property type="entry name" value="DNA REPAIR PROTEIN COMPLEMENTING XP-G CELLS-RELATED"/>
    <property type="match status" value="1"/>
</dbReference>
<dbReference type="Pfam" id="PF14377">
    <property type="entry name" value="UBM"/>
    <property type="match status" value="2"/>
</dbReference>
<dbReference type="CDD" id="cd09868">
    <property type="entry name" value="PIN_XPG_RAD2"/>
    <property type="match status" value="2"/>
</dbReference>
<dbReference type="InterPro" id="IPR001044">
    <property type="entry name" value="XPG/Rad2_eukaryotes"/>
</dbReference>
<dbReference type="Pfam" id="PF00867">
    <property type="entry name" value="XPG_I"/>
    <property type="match status" value="1"/>
</dbReference>
<gene>
    <name evidence="17" type="ORF">CMV_009894</name>
</gene>
<dbReference type="PRINTS" id="PR00066">
    <property type="entry name" value="XRODRMPGMNTG"/>
</dbReference>
<feature type="region of interest" description="Disordered" evidence="14">
    <location>
        <begin position="572"/>
        <end position="596"/>
    </location>
</feature>
<dbReference type="GO" id="GO:0046872">
    <property type="term" value="F:metal ion binding"/>
    <property type="evidence" value="ECO:0007669"/>
    <property type="project" value="UniProtKB-KW"/>
</dbReference>
<dbReference type="GO" id="GO:0016788">
    <property type="term" value="F:hydrolase activity, acting on ester bonds"/>
    <property type="evidence" value="ECO:0007669"/>
    <property type="project" value="InterPro"/>
</dbReference>
<evidence type="ECO:0000256" key="10">
    <source>
        <dbReference type="ARBA" id="ARBA00022842"/>
    </source>
</evidence>